<name>A0ABT1AVB5_9FLAO</name>
<comment type="similarity">
    <text evidence="1 4">Belongs to the glycerate kinase type-1 family.</text>
</comment>
<evidence type="ECO:0000256" key="3">
    <source>
        <dbReference type="ARBA" id="ARBA00022777"/>
    </source>
</evidence>
<keyword evidence="6" id="KW-1185">Reference proteome</keyword>
<keyword evidence="2 4" id="KW-0808">Transferase</keyword>
<dbReference type="PANTHER" id="PTHR21599:SF0">
    <property type="entry name" value="GLYCERATE KINASE"/>
    <property type="match status" value="1"/>
</dbReference>
<dbReference type="SUPFAM" id="SSF110738">
    <property type="entry name" value="Glycerate kinase I"/>
    <property type="match status" value="1"/>
</dbReference>
<organism evidence="5 6">
    <name type="scientific">Robiginitalea marina</name>
    <dbReference type="NCBI Taxonomy" id="2954105"/>
    <lineage>
        <taxon>Bacteria</taxon>
        <taxon>Pseudomonadati</taxon>
        <taxon>Bacteroidota</taxon>
        <taxon>Flavobacteriia</taxon>
        <taxon>Flavobacteriales</taxon>
        <taxon>Flavobacteriaceae</taxon>
        <taxon>Robiginitalea</taxon>
    </lineage>
</organism>
<evidence type="ECO:0000256" key="2">
    <source>
        <dbReference type="ARBA" id="ARBA00022679"/>
    </source>
</evidence>
<dbReference type="PIRSF" id="PIRSF006078">
    <property type="entry name" value="GlxK"/>
    <property type="match status" value="1"/>
</dbReference>
<sequence>MRMVLIPDKFKGSLTAAEVTLAIEKGVRSVIPGAEFMNFPASDGGDGFLEAVRAARPRAEYMEALVADPLGRPVRAAFLWDRDTREAFVELAAASGMSLLDPTERDPGKTSTLGTGELIREAISLGARRVFAGLGGSATNDGGCGLALAFGFRFLDAKGNPVHPSGENLGNIHRIVPPEGPSFFQGVDLVAVNDVSNPLHGPDGAAFTYAPQKGARPGQVPLLDQGLRHLERLVQEQLGKGGCQVPGSGAAGGAAFGLCAFLGARFVSGAHYVLEISGVEAYLEGHKVDFICTGEGRLDRQTLHGKLLQAVVGLANRHGVPVLAVCGKCDLTALEVKDAGFRAVIEVADPDRGLAYNMEHAEALTSRTVSEFFSSLPGGSLTR</sequence>
<dbReference type="InterPro" id="IPR018197">
    <property type="entry name" value="Glycerate_kinase_RE-like"/>
</dbReference>
<dbReference type="Proteomes" id="UP001206312">
    <property type="component" value="Unassembled WGS sequence"/>
</dbReference>
<protein>
    <submittedName>
        <fullName evidence="5">Glycerate kinase</fullName>
    </submittedName>
</protein>
<evidence type="ECO:0000313" key="5">
    <source>
        <dbReference type="EMBL" id="MCO5723864.1"/>
    </source>
</evidence>
<dbReference type="PANTHER" id="PTHR21599">
    <property type="entry name" value="GLYCERATE KINASE"/>
    <property type="match status" value="1"/>
</dbReference>
<accession>A0ABT1AVB5</accession>
<dbReference type="Gene3D" id="3.90.1510.10">
    <property type="entry name" value="Glycerate kinase, domain 2"/>
    <property type="match status" value="1"/>
</dbReference>
<dbReference type="InterPro" id="IPR036129">
    <property type="entry name" value="Glycerate_kinase_sf"/>
</dbReference>
<proteinExistence type="inferred from homology"/>
<dbReference type="Pfam" id="PF02595">
    <property type="entry name" value="Gly_kinase"/>
    <property type="match status" value="1"/>
</dbReference>
<dbReference type="Gene3D" id="3.40.50.10350">
    <property type="entry name" value="Glycerate kinase, domain 1"/>
    <property type="match status" value="1"/>
</dbReference>
<comment type="caution">
    <text evidence="5">The sequence shown here is derived from an EMBL/GenBank/DDBJ whole genome shotgun (WGS) entry which is preliminary data.</text>
</comment>
<evidence type="ECO:0000313" key="6">
    <source>
        <dbReference type="Proteomes" id="UP001206312"/>
    </source>
</evidence>
<reference evidence="5 6" key="1">
    <citation type="submission" date="2022-06" db="EMBL/GenBank/DDBJ databases">
        <authorList>
            <person name="Xuan X."/>
        </authorList>
    </citation>
    <scope>NUCLEOTIDE SEQUENCE [LARGE SCALE GENOMIC DNA]</scope>
    <source>
        <strain evidence="5 6">2V75</strain>
    </source>
</reference>
<evidence type="ECO:0000256" key="4">
    <source>
        <dbReference type="PIRNR" id="PIRNR006078"/>
    </source>
</evidence>
<dbReference type="InterPro" id="IPR018193">
    <property type="entry name" value="Glyc_kinase_flavodox-like_fold"/>
</dbReference>
<dbReference type="InterPro" id="IPR004381">
    <property type="entry name" value="Glycerate_kinase"/>
</dbReference>
<dbReference type="NCBIfam" id="TIGR00045">
    <property type="entry name" value="glycerate kinase"/>
    <property type="match status" value="1"/>
</dbReference>
<gene>
    <name evidence="5" type="ORF">NG653_03280</name>
</gene>
<dbReference type="EMBL" id="JAMXIB010000002">
    <property type="protein sequence ID" value="MCO5723864.1"/>
    <property type="molecule type" value="Genomic_DNA"/>
</dbReference>
<dbReference type="RefSeq" id="WP_252740240.1">
    <property type="nucleotide sequence ID" value="NZ_JAMXIB010000002.1"/>
</dbReference>
<evidence type="ECO:0000256" key="1">
    <source>
        <dbReference type="ARBA" id="ARBA00006284"/>
    </source>
</evidence>
<keyword evidence="3 4" id="KW-0418">Kinase</keyword>
<dbReference type="GO" id="GO:0016301">
    <property type="term" value="F:kinase activity"/>
    <property type="evidence" value="ECO:0007669"/>
    <property type="project" value="UniProtKB-KW"/>
</dbReference>